<dbReference type="EMBL" id="CP136898">
    <property type="protein sequence ID" value="WOL19995.1"/>
    <property type="molecule type" value="Genomic_DNA"/>
</dbReference>
<dbReference type="Proteomes" id="UP001327560">
    <property type="component" value="Chromosome 9"/>
</dbReference>
<accession>A0AAQ3QTF3</accession>
<dbReference type="PANTHER" id="PTHR31722">
    <property type="entry name" value="OS06G0675200 PROTEIN"/>
    <property type="match status" value="1"/>
</dbReference>
<proteinExistence type="predicted"/>
<feature type="region of interest" description="Disordered" evidence="1">
    <location>
        <begin position="227"/>
        <end position="249"/>
    </location>
</feature>
<reference evidence="2 3" key="1">
    <citation type="submission" date="2023-10" db="EMBL/GenBank/DDBJ databases">
        <title>Chromosome-scale genome assembly provides insights into flower coloration mechanisms of Canna indica.</title>
        <authorList>
            <person name="Li C."/>
        </authorList>
    </citation>
    <scope>NUCLEOTIDE SEQUENCE [LARGE SCALE GENOMIC DNA]</scope>
    <source>
        <tissue evidence="2">Flower</tissue>
    </source>
</reference>
<dbReference type="PANTHER" id="PTHR31722:SF62">
    <property type="entry name" value="EMB|CAB62433.1"/>
    <property type="match status" value="1"/>
</dbReference>
<keyword evidence="3" id="KW-1185">Reference proteome</keyword>
<organism evidence="2 3">
    <name type="scientific">Canna indica</name>
    <name type="common">Indian-shot</name>
    <dbReference type="NCBI Taxonomy" id="4628"/>
    <lineage>
        <taxon>Eukaryota</taxon>
        <taxon>Viridiplantae</taxon>
        <taxon>Streptophyta</taxon>
        <taxon>Embryophyta</taxon>
        <taxon>Tracheophyta</taxon>
        <taxon>Spermatophyta</taxon>
        <taxon>Magnoliopsida</taxon>
        <taxon>Liliopsida</taxon>
        <taxon>Zingiberales</taxon>
        <taxon>Cannaceae</taxon>
        <taxon>Canna</taxon>
    </lineage>
</organism>
<evidence type="ECO:0000256" key="1">
    <source>
        <dbReference type="SAM" id="MobiDB-lite"/>
    </source>
</evidence>
<protein>
    <submittedName>
        <fullName evidence="2">Uncharacterized protein</fullName>
    </submittedName>
</protein>
<gene>
    <name evidence="2" type="ORF">Cni_G28797</name>
</gene>
<sequence length="249" mass="27205">MNDDEHKSRCHPNQIQQCMPCKHCGQVESPSLPPSIYSITFTTPLLIAEAKYHITSFFLALSCSEPSFAAFTHKAGVHLDPEEVEPKGEGKTANSSVMACINMLSSDRQALCSVPAVPPMSPRISFSSDFAVEPPAARAPAPPPDPNFEFAVGGDAMIDADQLFFKGRMLPLKESHGHYGPQRITTLREELLSGDEDGGQWERPMRGSIKWKELLGLKKSHCGLATVPVPLPAKKSDKSEELLKPAQEL</sequence>
<evidence type="ECO:0000313" key="3">
    <source>
        <dbReference type="Proteomes" id="UP001327560"/>
    </source>
</evidence>
<evidence type="ECO:0000313" key="2">
    <source>
        <dbReference type="EMBL" id="WOL19995.1"/>
    </source>
</evidence>
<feature type="compositionally biased region" description="Basic and acidic residues" evidence="1">
    <location>
        <begin position="234"/>
        <end position="243"/>
    </location>
</feature>
<dbReference type="AlphaFoldDB" id="A0AAQ3QTF3"/>
<name>A0AAQ3QTF3_9LILI</name>